<dbReference type="OrthoDB" id="2843352at2759"/>
<proteinExistence type="predicted"/>
<feature type="signal peptide" evidence="1">
    <location>
        <begin position="1"/>
        <end position="23"/>
    </location>
</feature>
<reference evidence="2" key="1">
    <citation type="submission" date="2022-08" db="EMBL/GenBank/DDBJ databases">
        <title>A Global Phylogenomic Analysis of the Shiitake Genus Lentinula.</title>
        <authorList>
            <consortium name="DOE Joint Genome Institute"/>
            <person name="Sierra-Patev S."/>
            <person name="Min B."/>
            <person name="Naranjo-Ortiz M."/>
            <person name="Looney B."/>
            <person name="Konkel Z."/>
            <person name="Slot J.C."/>
            <person name="Sakamoto Y."/>
            <person name="Steenwyk J.L."/>
            <person name="Rokas A."/>
            <person name="Carro J."/>
            <person name="Camarero S."/>
            <person name="Ferreira P."/>
            <person name="Molpeceres G."/>
            <person name="Ruiz-Duenas F.J."/>
            <person name="Serrano A."/>
            <person name="Henrissat B."/>
            <person name="Drula E."/>
            <person name="Hughes K.W."/>
            <person name="Mata J.L."/>
            <person name="Ishikawa N.K."/>
            <person name="Vargas-Isla R."/>
            <person name="Ushijima S."/>
            <person name="Smith C.A."/>
            <person name="Ahrendt S."/>
            <person name="Andreopoulos W."/>
            <person name="He G."/>
            <person name="Labutti K."/>
            <person name="Lipzen A."/>
            <person name="Ng V."/>
            <person name="Riley R."/>
            <person name="Sandor L."/>
            <person name="Barry K."/>
            <person name="Martinez A.T."/>
            <person name="Xiao Y."/>
            <person name="Gibbons J.G."/>
            <person name="Terashima K."/>
            <person name="Grigoriev I.V."/>
            <person name="Hibbett D.S."/>
        </authorList>
    </citation>
    <scope>NUCLEOTIDE SEQUENCE</scope>
    <source>
        <strain evidence="2">JLM2183</strain>
    </source>
</reference>
<protein>
    <submittedName>
        <fullName evidence="2">Uncharacterized protein</fullName>
    </submittedName>
</protein>
<accession>A0A9W9APL3</accession>
<dbReference type="Proteomes" id="UP001150266">
    <property type="component" value="Unassembled WGS sequence"/>
</dbReference>
<evidence type="ECO:0000313" key="2">
    <source>
        <dbReference type="EMBL" id="KAJ4485968.1"/>
    </source>
</evidence>
<keyword evidence="1" id="KW-0732">Signal</keyword>
<dbReference type="AlphaFoldDB" id="A0A9W9APL3"/>
<evidence type="ECO:0000313" key="3">
    <source>
        <dbReference type="Proteomes" id="UP001150266"/>
    </source>
</evidence>
<name>A0A9W9APL3_9AGAR</name>
<comment type="caution">
    <text evidence="2">The sequence shown here is derived from an EMBL/GenBank/DDBJ whole genome shotgun (WGS) entry which is preliminary data.</text>
</comment>
<feature type="chain" id="PRO_5040921106" evidence="1">
    <location>
        <begin position="24"/>
        <end position="239"/>
    </location>
</feature>
<dbReference type="EMBL" id="JAOTPV010000003">
    <property type="protein sequence ID" value="KAJ4485968.1"/>
    <property type="molecule type" value="Genomic_DNA"/>
</dbReference>
<sequence length="239" mass="27146">MATGSYFNSTALLKLFLIATVQIGPPNNQALSDGKSSVFGYIYTIPTEQLRSFSRITPTYQLESKPSTSRIRKSKKRYRRPDNRALEALQRLQDLMKTDTYYYYFPGPNYFNAYVPQNYSQAKTTVSKEQLKQLDFAYLPKTIEAESLAIENHIATFLKRKPPSLHTKESKVAQAREYLATRVCIIAQLADGIFVLLLHHKPTSIGTTSTRYDISAYMETKADSACLRSLETKVIPCCL</sequence>
<keyword evidence="3" id="KW-1185">Reference proteome</keyword>
<evidence type="ECO:0000256" key="1">
    <source>
        <dbReference type="SAM" id="SignalP"/>
    </source>
</evidence>
<gene>
    <name evidence="2" type="ORF">J3R30DRAFT_3443108</name>
</gene>
<organism evidence="2 3">
    <name type="scientific">Lentinula aciculospora</name>
    <dbReference type="NCBI Taxonomy" id="153920"/>
    <lineage>
        <taxon>Eukaryota</taxon>
        <taxon>Fungi</taxon>
        <taxon>Dikarya</taxon>
        <taxon>Basidiomycota</taxon>
        <taxon>Agaricomycotina</taxon>
        <taxon>Agaricomycetes</taxon>
        <taxon>Agaricomycetidae</taxon>
        <taxon>Agaricales</taxon>
        <taxon>Marasmiineae</taxon>
        <taxon>Omphalotaceae</taxon>
        <taxon>Lentinula</taxon>
    </lineage>
</organism>